<dbReference type="NCBIfam" id="NF003417">
    <property type="entry name" value="PRK04813.1"/>
    <property type="match status" value="2"/>
</dbReference>
<dbReference type="FunFam" id="3.40.50.980:FF:000002">
    <property type="entry name" value="Enterobactin synthetase component F"/>
    <property type="match status" value="1"/>
</dbReference>
<dbReference type="InterPro" id="IPR010071">
    <property type="entry name" value="AA_adenyl_dom"/>
</dbReference>
<dbReference type="GO" id="GO:0017000">
    <property type="term" value="P:antibiotic biosynthetic process"/>
    <property type="evidence" value="ECO:0007669"/>
    <property type="project" value="UniProtKB-ARBA"/>
</dbReference>
<dbReference type="InterPro" id="IPR009081">
    <property type="entry name" value="PP-bd_ACP"/>
</dbReference>
<dbReference type="NCBIfam" id="TIGR01733">
    <property type="entry name" value="AA-adenyl-dom"/>
    <property type="match status" value="2"/>
</dbReference>
<dbReference type="InterPro" id="IPR020806">
    <property type="entry name" value="PKS_PP-bd"/>
</dbReference>
<gene>
    <name evidence="7" type="primary">pyrE</name>
</gene>
<dbReference type="Gene3D" id="3.40.50.980">
    <property type="match status" value="2"/>
</dbReference>
<dbReference type="SMART" id="SM00823">
    <property type="entry name" value="PKS_PP"/>
    <property type="match status" value="2"/>
</dbReference>
<evidence type="ECO:0000313" key="7">
    <source>
        <dbReference type="EMBL" id="AEF33078.1"/>
    </source>
</evidence>
<dbReference type="EMBL" id="HM436809">
    <property type="protein sequence ID" value="AEF33078.1"/>
    <property type="molecule type" value="Genomic_DNA"/>
</dbReference>
<dbReference type="PROSITE" id="PS00012">
    <property type="entry name" value="PHOSPHOPANTETHEINE"/>
    <property type="match status" value="1"/>
</dbReference>
<dbReference type="InterPro" id="IPR020845">
    <property type="entry name" value="AMP-binding_CS"/>
</dbReference>
<dbReference type="FunFam" id="3.40.50.12780:FF:000012">
    <property type="entry name" value="Non-ribosomal peptide synthetase"/>
    <property type="match status" value="2"/>
</dbReference>
<dbReference type="CDD" id="cd19540">
    <property type="entry name" value="LCL_NRPS-like"/>
    <property type="match status" value="1"/>
</dbReference>
<dbReference type="PROSITE" id="PS50075">
    <property type="entry name" value="CARRIER"/>
    <property type="match status" value="2"/>
</dbReference>
<dbReference type="InterPro" id="IPR000873">
    <property type="entry name" value="AMP-dep_synth/lig_dom"/>
</dbReference>
<proteinExistence type="inferred from homology"/>
<dbReference type="GO" id="GO:0008610">
    <property type="term" value="P:lipid biosynthetic process"/>
    <property type="evidence" value="ECO:0007669"/>
    <property type="project" value="UniProtKB-ARBA"/>
</dbReference>
<dbReference type="Gene3D" id="2.30.38.10">
    <property type="entry name" value="Luciferase, Domain 3"/>
    <property type="match status" value="1"/>
</dbReference>
<dbReference type="Gene3D" id="1.10.1200.10">
    <property type="entry name" value="ACP-like"/>
    <property type="match status" value="2"/>
</dbReference>
<dbReference type="Pfam" id="PF13193">
    <property type="entry name" value="AMP-binding_C"/>
    <property type="match status" value="2"/>
</dbReference>
<dbReference type="Gene3D" id="3.30.300.30">
    <property type="match status" value="2"/>
</dbReference>
<keyword evidence="4" id="KW-0597">Phosphoprotein</keyword>
<dbReference type="GO" id="GO:0043041">
    <property type="term" value="P:amino acid activation for nonribosomal peptide biosynthetic process"/>
    <property type="evidence" value="ECO:0007669"/>
    <property type="project" value="TreeGrafter"/>
</dbReference>
<feature type="region of interest" description="Disordered" evidence="5">
    <location>
        <begin position="2108"/>
        <end position="2147"/>
    </location>
</feature>
<dbReference type="FunFam" id="3.40.50.980:FF:000001">
    <property type="entry name" value="Non-ribosomal peptide synthetase"/>
    <property type="match status" value="2"/>
</dbReference>
<dbReference type="Gene3D" id="3.30.559.30">
    <property type="entry name" value="Nonribosomal peptide synthetase, condensation domain"/>
    <property type="match status" value="2"/>
</dbReference>
<keyword evidence="3" id="KW-0596">Phosphopantetheine</keyword>
<dbReference type="InterPro" id="IPR045851">
    <property type="entry name" value="AMP-bd_C_sf"/>
</dbReference>
<dbReference type="GO" id="GO:0005829">
    <property type="term" value="C:cytosol"/>
    <property type="evidence" value="ECO:0007669"/>
    <property type="project" value="TreeGrafter"/>
</dbReference>
<dbReference type="InterPro" id="IPR001242">
    <property type="entry name" value="Condensation_dom"/>
</dbReference>
<dbReference type="RefSeq" id="WP_078588795.1">
    <property type="nucleotide sequence ID" value="NZ_JOAY01000020.1"/>
</dbReference>
<feature type="domain" description="Carrier" evidence="6">
    <location>
        <begin position="2032"/>
        <end position="2107"/>
    </location>
</feature>
<dbReference type="CDD" id="cd17652">
    <property type="entry name" value="A_NRPS_CmdD_like"/>
    <property type="match status" value="1"/>
</dbReference>
<dbReference type="Pfam" id="PF00550">
    <property type="entry name" value="PP-binding"/>
    <property type="match status" value="2"/>
</dbReference>
<dbReference type="GO" id="GO:0003824">
    <property type="term" value="F:catalytic activity"/>
    <property type="evidence" value="ECO:0007669"/>
    <property type="project" value="InterPro"/>
</dbReference>
<dbReference type="SUPFAM" id="SSF56801">
    <property type="entry name" value="Acetyl-CoA synthetase-like"/>
    <property type="match status" value="2"/>
</dbReference>
<dbReference type="FunFam" id="3.30.300.30:FF:000010">
    <property type="entry name" value="Enterobactin synthetase component F"/>
    <property type="match status" value="2"/>
</dbReference>
<evidence type="ECO:0000256" key="5">
    <source>
        <dbReference type="SAM" id="MobiDB-lite"/>
    </source>
</evidence>
<evidence type="ECO:0000256" key="1">
    <source>
        <dbReference type="ARBA" id="ARBA00001957"/>
    </source>
</evidence>
<dbReference type="Gene3D" id="3.40.50.12780">
    <property type="entry name" value="N-terminal domain of ligase-like"/>
    <property type="match status" value="1"/>
</dbReference>
<dbReference type="InterPro" id="IPR036736">
    <property type="entry name" value="ACP-like_sf"/>
</dbReference>
<dbReference type="FunFam" id="2.30.38.10:FF:000001">
    <property type="entry name" value="Non-ribosomal peptide synthetase PvdI"/>
    <property type="match status" value="2"/>
</dbReference>
<dbReference type="FunFam" id="1.10.1200.10:FF:000005">
    <property type="entry name" value="Nonribosomal peptide synthetase 1"/>
    <property type="match status" value="1"/>
</dbReference>
<evidence type="ECO:0000256" key="2">
    <source>
        <dbReference type="ARBA" id="ARBA00006432"/>
    </source>
</evidence>
<dbReference type="SUPFAM" id="SSF47336">
    <property type="entry name" value="ACP-like"/>
    <property type="match status" value="2"/>
</dbReference>
<feature type="compositionally biased region" description="Basic and acidic residues" evidence="5">
    <location>
        <begin position="2113"/>
        <end position="2123"/>
    </location>
</feature>
<accession>F6K7G6</accession>
<protein>
    <submittedName>
        <fullName evidence="7">Dimodular nonribosomal peptide synthetase</fullName>
    </submittedName>
</protein>
<feature type="compositionally biased region" description="Basic and acidic residues" evidence="5">
    <location>
        <begin position="2136"/>
        <end position="2147"/>
    </location>
</feature>
<comment type="cofactor">
    <cofactor evidence="1">
        <name>pantetheine 4'-phosphate</name>
        <dbReference type="ChEBI" id="CHEBI:47942"/>
    </cofactor>
</comment>
<dbReference type="SUPFAM" id="SSF52777">
    <property type="entry name" value="CoA-dependent acyltransferases"/>
    <property type="match status" value="4"/>
</dbReference>
<evidence type="ECO:0000256" key="4">
    <source>
        <dbReference type="ARBA" id="ARBA00022553"/>
    </source>
</evidence>
<sequence length="2147" mass="230289">MRDREEVRRPLTGAQLGVWFAQQVDPANAAYNTAQYVEVTAPADAARLERALRRAVAETDALTVRFTVHDGQPLQQSAPLAEPLLDVVDLSAETDPTAAADRWMREDAATVVDLLRGPLLRNALLVLGPDRFRWYQRCHHTLLDGYGFQLLAARTAEIYTAEAAGAEPRPRWFGTLDDLVGAETGYRASERFGADRAYWAERMLGAPDAVTLARRPFDGPAVDPLTVGPARVLDPRQADRATDRTALVVAALAGYLHRMTQAEDITLGVPVAGRWGAAAKTPGVVVNVLPLRLSVPRGTTVAALLDHATERLGELRRHQRYRSEDILRDLGMVGRQLTGPLVNIKYYDRELDFAGGRATVATVAPGPIDDLSVVVGDDPQAGGLTVAFEANPGRYGEAELAAHHRRFTGFLTALAEADPGTPLARIPVPATAPRRRARPAPAPEPRGATLHEAFEAQAARTPDRTAVTSGATRLTYRELNERANRLARLLLRRGLGPGRLAALALPRGADLVVALLAVLKTGAGYLPLDPQYPADRLRFTLEDAAPALVLTDTDGADRVRGAVHPLLLDDPALAAELTGLPGTDPTAAERPAAAGPDSLAYVIYTSGSTGRPKGVAVTHHNVLRLFRQTDHWFGFGADDVWTLFHSYAFDFSVWEIWGPLLHGGRLVVVPFDTSRSPADFLRLLVRERVTVLNQTPSAFYQLIAAERERPDLAGRLTLRHVVFGGEALETHRLEDWYARHGDDAPRLVNMYGITETTVHVTYAALDRETVRAARGSVIGEPIPDLDVYVLDGELRPVPEGATGELYVAGPGLARGYLGRPGLTAERFVADPFGAPGGRMYRTGDLACVLDDGSLGYLGRADSQVKIRGFRIELGEIEAALERHPGVERAAVVVREDRPGDQRLVAYAVPAAGTAPDTTGLRLHAAGVLPAHMVPAAVELLDALPLTANGKLDQRALPAPAAPAPAATPAPAEGTSRAATVGALFADVLGLPAVGAADDFFDLGGHSLLAAKLISRIRTELGVELAIGALFGNPTVTGIAALLGDADSAVPALRPEPRPETVPLSFAQSRLWFLNQVEGLSATYNVPLAIRLSGTLDREALDRALADVLARHESLRTIFPQTAGVPHQLVKPADDCRIGTTVVECRPEEQPERLRAALAQGFALETELPLRTLLFRTGPAEHTFLVVMHHIVADGWSVTPFTEDLATAYAARCEGREPGWPAQLPVQYADYSLWQRRVLGDERAPGSRMARQLAYWAEQLAGLPEELPLPADRPRPLAAGYGGGTVGGRMDTGLHTRLLRLGRDRGATLFMVLQAGLAALLTRLGAGEDIPLGTPVAGRGDEALDDLVGCFVNTLVLRTDTSGSPTFHELLDRVRTTDLAAYEHQDLPFDRLVEALNPPRSLARHPLFQVMLALREPAREVTGMPGLTARVESCDTDSSRFDLSFVFGEVTGADRAPGGVDCSLQYSSDLFDRETAQRLLARLVLLLEAAADAPDVPVGRLEILTPREREDLLEGWQGPRRELADTTAAQLFEAQAALVPDRTAAVFEGARLTYAELNARANRLARHLVAQGVGPEQVVALAVPRSLEMVVAMLAVFKAGAAYLPVDPDYPADRIRYMLEDARPAQVLTTAEAAHVLPDAVTPVLLDDPGTVARVADLPATDVTDGERLAPLVPAHPAYVIYTSGSTGRPKGVVVCHTGIPSLLANQIERCAVGPDNRVLQFATASFDAAFWDVAMALFTGGTLVLAPAWRLLPGPELSELAAAHDITHVTLPPSVLAMLPVEGGLPASTTIVVAGEATPADLVARWSRGRRMVNSYGPTEITVSCAISPPLDATGELPISPPSMNTRLHVLDGRLRLVPPGVPGELYVAGPGTARGYLGRPDLTAARFVADPFGPPGTRMYRTGDLARRRPDGRLEFLGRADDQVKIRGFRVELGEIEAALSSREDIAQAAVVVRAERPGDQRLVAYVTVAPGAAGPQDLRTWLASSLPDYMVPSIVVTLDALPLTQSGKIDRIALTARPVSWTTDTASYVAPGEGLERRIAQAWCAVLGLERVGAQDNFFDVGGHSLTLIALQKRLVDELGRPVPVVDLFAHPTVAALAAHLAAAEGNGEPAARRGNADRARQRAGLQHKAMARRAADRKGTQRNG</sequence>
<dbReference type="Pfam" id="PF00668">
    <property type="entry name" value="Condensation"/>
    <property type="match status" value="2"/>
</dbReference>
<dbReference type="GO" id="GO:0044550">
    <property type="term" value="P:secondary metabolite biosynthetic process"/>
    <property type="evidence" value="ECO:0007669"/>
    <property type="project" value="UniProtKB-ARBA"/>
</dbReference>
<dbReference type="Gene3D" id="3.30.559.10">
    <property type="entry name" value="Chloramphenicol acetyltransferase-like domain"/>
    <property type="match status" value="2"/>
</dbReference>
<dbReference type="CDD" id="cd17643">
    <property type="entry name" value="A_NRPS_Cytc1-like"/>
    <property type="match status" value="1"/>
</dbReference>
<dbReference type="PROSITE" id="PS00455">
    <property type="entry name" value="AMP_BINDING"/>
    <property type="match status" value="2"/>
</dbReference>
<organism evidence="7">
    <name type="scientific">Streptomyces pyridomyceticus</name>
    <dbReference type="NCBI Taxonomy" id="68260"/>
    <lineage>
        <taxon>Bacteria</taxon>
        <taxon>Bacillati</taxon>
        <taxon>Actinomycetota</taxon>
        <taxon>Actinomycetes</taxon>
        <taxon>Kitasatosporales</taxon>
        <taxon>Streptomycetaceae</taxon>
        <taxon>Streptomyces</taxon>
    </lineage>
</organism>
<dbReference type="InterPro" id="IPR006162">
    <property type="entry name" value="Ppantetheine_attach_site"/>
</dbReference>
<dbReference type="InterPro" id="IPR023213">
    <property type="entry name" value="CAT-like_dom_sf"/>
</dbReference>
<feature type="domain" description="Carrier" evidence="6">
    <location>
        <begin position="971"/>
        <end position="1046"/>
    </location>
</feature>
<dbReference type="InterPro" id="IPR042099">
    <property type="entry name" value="ANL_N_sf"/>
</dbReference>
<dbReference type="GO" id="GO:0031177">
    <property type="term" value="F:phosphopantetheine binding"/>
    <property type="evidence" value="ECO:0007669"/>
    <property type="project" value="InterPro"/>
</dbReference>
<reference evidence="7" key="1">
    <citation type="journal article" date="2011" name="J. Biol. Chem.">
        <title>Identification and Characterization of the Pyridomycin Biosynthetic Gene Cluster of Streptomyces pyridomyceticus NRRL B-2517.</title>
        <authorList>
            <person name="Huang T."/>
            <person name="Wang Y."/>
            <person name="Yin J."/>
            <person name="Du Y."/>
            <person name="Tao M."/>
            <person name="Xu J."/>
            <person name="Chen W."/>
            <person name="Lin S."/>
            <person name="Deng Z."/>
        </authorList>
    </citation>
    <scope>NUCLEOTIDE SEQUENCE</scope>
    <source>
        <strain evidence="7">NRRL B-2517</strain>
    </source>
</reference>
<comment type="similarity">
    <text evidence="2">Belongs to the ATP-dependent AMP-binding enzyme family.</text>
</comment>
<dbReference type="InterPro" id="IPR025110">
    <property type="entry name" value="AMP-bd_C"/>
</dbReference>
<evidence type="ECO:0000259" key="6">
    <source>
        <dbReference type="PROSITE" id="PS50075"/>
    </source>
</evidence>
<dbReference type="PANTHER" id="PTHR45527">
    <property type="entry name" value="NONRIBOSOMAL PEPTIDE SYNTHETASE"/>
    <property type="match status" value="1"/>
</dbReference>
<dbReference type="PANTHER" id="PTHR45527:SF14">
    <property type="entry name" value="PLIPASTATIN SYNTHASE SUBUNIT B"/>
    <property type="match status" value="1"/>
</dbReference>
<evidence type="ECO:0000256" key="3">
    <source>
        <dbReference type="ARBA" id="ARBA00022450"/>
    </source>
</evidence>
<dbReference type="Pfam" id="PF00501">
    <property type="entry name" value="AMP-binding"/>
    <property type="match status" value="2"/>
</dbReference>
<name>F6K7G6_9ACTN</name>